<dbReference type="Pfam" id="PF20060">
    <property type="entry name" value="DUF6459"/>
    <property type="match status" value="1"/>
</dbReference>
<feature type="compositionally biased region" description="Basic and acidic residues" evidence="1">
    <location>
        <begin position="25"/>
        <end position="39"/>
    </location>
</feature>
<dbReference type="RefSeq" id="WP_260218634.1">
    <property type="nucleotide sequence ID" value="NZ_JAJAGO010000006.1"/>
</dbReference>
<dbReference type="InterPro" id="IPR045596">
    <property type="entry name" value="DUF6459"/>
</dbReference>
<comment type="caution">
    <text evidence="2">The sequence shown here is derived from an EMBL/GenBank/DDBJ whole genome shotgun (WGS) entry which is preliminary data.</text>
</comment>
<feature type="compositionally biased region" description="Polar residues" evidence="1">
    <location>
        <begin position="1"/>
        <end position="10"/>
    </location>
</feature>
<name>A0ABT2JTW2_9ACTN</name>
<sequence>MTSTSAQTPSALPPEGAAARGSAPQRREARQLRETREARAPGQGPPRAPSRTGPPGRRDTRRPEPRRARPTESAVGSAVQRRREARPHHWFAQQLLLVLSGQRPAHTLLGHVRREAFDELTRVAPRAPLRPRGADRSTPEVVAVGAQQPRSGVVEAYARIVTDGRRQALAFRLELCEDHRWRCAAFELDGPRAVRERRRAGPAPR</sequence>
<feature type="region of interest" description="Disordered" evidence="1">
    <location>
        <begin position="1"/>
        <end position="85"/>
    </location>
</feature>
<protein>
    <submittedName>
        <fullName evidence="2">Rv3235 family protein</fullName>
    </submittedName>
</protein>
<reference evidence="2 3" key="1">
    <citation type="submission" date="2021-10" db="EMBL/GenBank/DDBJ databases">
        <title>Streptomyces gossypii sp. nov., isolated from soil collected from cotton field.</title>
        <authorList>
            <person name="Ge X."/>
            <person name="Chen X."/>
            <person name="Liu W."/>
        </authorList>
    </citation>
    <scope>NUCLEOTIDE SEQUENCE [LARGE SCALE GENOMIC DNA]</scope>
    <source>
        <strain evidence="2 3">N2-109</strain>
    </source>
</reference>
<dbReference type="Proteomes" id="UP001156389">
    <property type="component" value="Unassembled WGS sequence"/>
</dbReference>
<gene>
    <name evidence="2" type="ORF">LHJ74_15640</name>
</gene>
<proteinExistence type="predicted"/>
<evidence type="ECO:0000313" key="3">
    <source>
        <dbReference type="Proteomes" id="UP001156389"/>
    </source>
</evidence>
<evidence type="ECO:0000313" key="2">
    <source>
        <dbReference type="EMBL" id="MCT2591321.1"/>
    </source>
</evidence>
<evidence type="ECO:0000256" key="1">
    <source>
        <dbReference type="SAM" id="MobiDB-lite"/>
    </source>
</evidence>
<keyword evidence="3" id="KW-1185">Reference proteome</keyword>
<organism evidence="2 3">
    <name type="scientific">Streptomyces gossypii</name>
    <dbReference type="NCBI Taxonomy" id="2883101"/>
    <lineage>
        <taxon>Bacteria</taxon>
        <taxon>Bacillati</taxon>
        <taxon>Actinomycetota</taxon>
        <taxon>Actinomycetes</taxon>
        <taxon>Kitasatosporales</taxon>
        <taxon>Streptomycetaceae</taxon>
        <taxon>Streptomyces</taxon>
    </lineage>
</organism>
<dbReference type="EMBL" id="JAJAGO010000006">
    <property type="protein sequence ID" value="MCT2591321.1"/>
    <property type="molecule type" value="Genomic_DNA"/>
</dbReference>
<accession>A0ABT2JTW2</accession>
<feature type="compositionally biased region" description="Basic and acidic residues" evidence="1">
    <location>
        <begin position="56"/>
        <end position="70"/>
    </location>
</feature>